<accession>A0ABX0KL05</accession>
<gene>
    <name evidence="1" type="ORF">HA050_01455</name>
</gene>
<organism evidence="1 2">
    <name type="scientific">Iodobacter violaceini</name>
    <dbReference type="NCBI Taxonomy" id="3044271"/>
    <lineage>
        <taxon>Bacteria</taxon>
        <taxon>Pseudomonadati</taxon>
        <taxon>Pseudomonadota</taxon>
        <taxon>Betaproteobacteria</taxon>
        <taxon>Neisseriales</taxon>
        <taxon>Chitinibacteraceae</taxon>
        <taxon>Iodobacter</taxon>
    </lineage>
</organism>
<protein>
    <submittedName>
        <fullName evidence="1">Uncharacterized protein</fullName>
    </submittedName>
</protein>
<evidence type="ECO:0000313" key="2">
    <source>
        <dbReference type="Proteomes" id="UP000712570"/>
    </source>
</evidence>
<comment type="caution">
    <text evidence="1">The sequence shown here is derived from an EMBL/GenBank/DDBJ whole genome shotgun (WGS) entry which is preliminary data.</text>
</comment>
<sequence length="71" mass="8044">MLLAFGSAFLNESGPQPGVLFLWQSEYLNGLNLDVNHQLCKLGWPSFFMLTIIIIDKTQGKPIANPYFRTQ</sequence>
<dbReference type="EMBL" id="JAAOLX010000001">
    <property type="protein sequence ID" value="NHQ84785.1"/>
    <property type="molecule type" value="Genomic_DNA"/>
</dbReference>
<keyword evidence="2" id="KW-1185">Reference proteome</keyword>
<name>A0ABX0KL05_9NEIS</name>
<evidence type="ECO:0000313" key="1">
    <source>
        <dbReference type="EMBL" id="NHQ84785.1"/>
    </source>
</evidence>
<dbReference type="RefSeq" id="WP_166821151.1">
    <property type="nucleotide sequence ID" value="NZ_JAAOLX010000001.1"/>
</dbReference>
<reference evidence="1 2" key="1">
    <citation type="submission" date="2020-03" db="EMBL/GenBank/DDBJ databases">
        <title>Draft genome sequence of environmentally isolated violet-colored cultures.</title>
        <authorList>
            <person name="Wilson H.S."/>
        </authorList>
    </citation>
    <scope>NUCLEOTIDE SEQUENCE [LARGE SCALE GENOMIC DNA]</scope>
    <source>
        <strain evidence="1 2">HSC-16F04</strain>
    </source>
</reference>
<proteinExistence type="predicted"/>
<dbReference type="Proteomes" id="UP000712570">
    <property type="component" value="Unassembled WGS sequence"/>
</dbReference>